<dbReference type="OrthoDB" id="7427954at2"/>
<dbReference type="Proteomes" id="UP000289411">
    <property type="component" value="Unassembled WGS sequence"/>
</dbReference>
<dbReference type="GO" id="GO:0003677">
    <property type="term" value="F:DNA binding"/>
    <property type="evidence" value="ECO:0007669"/>
    <property type="project" value="UniProtKB-KW"/>
</dbReference>
<evidence type="ECO:0000256" key="3">
    <source>
        <dbReference type="ARBA" id="ARBA00023163"/>
    </source>
</evidence>
<evidence type="ECO:0000313" key="5">
    <source>
        <dbReference type="EMBL" id="RYB02993.1"/>
    </source>
</evidence>
<dbReference type="Pfam" id="PF12802">
    <property type="entry name" value="MarR_2"/>
    <property type="match status" value="1"/>
</dbReference>
<sequence length="156" mass="16896">MPTQDLQAYCLDLLRSAREWRRLADGVVRPHGMSESTALPLVLIARRGGCKQNEIAEALGIEAASLVRALDQLCAAGFLRRDPDGADRRVRRLNLTAEGRALADRLSAELDALRASVFAGLDPADMAASRRVFARIADRAAAHDVVADRPSAEARP</sequence>
<dbReference type="EMBL" id="QYBC01000016">
    <property type="protein sequence ID" value="RYB02993.1"/>
    <property type="molecule type" value="Genomic_DNA"/>
</dbReference>
<dbReference type="InterPro" id="IPR036388">
    <property type="entry name" value="WH-like_DNA-bd_sf"/>
</dbReference>
<dbReference type="GO" id="GO:0003700">
    <property type="term" value="F:DNA-binding transcription factor activity"/>
    <property type="evidence" value="ECO:0007669"/>
    <property type="project" value="InterPro"/>
</dbReference>
<reference evidence="5 6" key="2">
    <citation type="submission" date="2019-02" db="EMBL/GenBank/DDBJ databases">
        <title>'Lichenibacterium ramalinii' gen. nov. sp. nov., 'Lichenibacterium minor' gen. nov. sp. nov.</title>
        <authorList>
            <person name="Pankratov T."/>
        </authorList>
    </citation>
    <scope>NUCLEOTIDE SEQUENCE [LARGE SCALE GENOMIC DNA]</scope>
    <source>
        <strain evidence="5 6">RmlP001</strain>
    </source>
</reference>
<dbReference type="SUPFAM" id="SSF46785">
    <property type="entry name" value="Winged helix' DNA-binding domain"/>
    <property type="match status" value="1"/>
</dbReference>
<reference evidence="5 6" key="1">
    <citation type="submission" date="2018-09" db="EMBL/GenBank/DDBJ databases">
        <authorList>
            <person name="Grouzdev D.S."/>
            <person name="Krutkina M.S."/>
        </authorList>
    </citation>
    <scope>NUCLEOTIDE SEQUENCE [LARGE SCALE GENOMIC DNA]</scope>
    <source>
        <strain evidence="5 6">RmlP001</strain>
    </source>
</reference>
<gene>
    <name evidence="5" type="ORF">D3272_18105</name>
</gene>
<dbReference type="RefSeq" id="WP_129220627.1">
    <property type="nucleotide sequence ID" value="NZ_QYBC01000016.1"/>
</dbReference>
<keyword evidence="2" id="KW-0238">DNA-binding</keyword>
<evidence type="ECO:0000259" key="4">
    <source>
        <dbReference type="PROSITE" id="PS50995"/>
    </source>
</evidence>
<dbReference type="AlphaFoldDB" id="A0A4Q2RAM6"/>
<evidence type="ECO:0000256" key="2">
    <source>
        <dbReference type="ARBA" id="ARBA00023125"/>
    </source>
</evidence>
<dbReference type="PRINTS" id="PR00598">
    <property type="entry name" value="HTHMARR"/>
</dbReference>
<dbReference type="PANTHER" id="PTHR33164:SF64">
    <property type="entry name" value="TRANSCRIPTIONAL REGULATOR SLYA"/>
    <property type="match status" value="1"/>
</dbReference>
<dbReference type="SMART" id="SM00347">
    <property type="entry name" value="HTH_MARR"/>
    <property type="match status" value="1"/>
</dbReference>
<feature type="domain" description="HTH marR-type" evidence="4">
    <location>
        <begin position="6"/>
        <end position="138"/>
    </location>
</feature>
<evidence type="ECO:0000313" key="6">
    <source>
        <dbReference type="Proteomes" id="UP000289411"/>
    </source>
</evidence>
<dbReference type="GO" id="GO:0006950">
    <property type="term" value="P:response to stress"/>
    <property type="evidence" value="ECO:0007669"/>
    <property type="project" value="TreeGrafter"/>
</dbReference>
<protein>
    <submittedName>
        <fullName evidence="5">MarR family transcriptional regulator</fullName>
    </submittedName>
</protein>
<keyword evidence="1" id="KW-0805">Transcription regulation</keyword>
<name>A0A4Q2RAM6_9HYPH</name>
<dbReference type="Gene3D" id="1.10.10.10">
    <property type="entry name" value="Winged helix-like DNA-binding domain superfamily/Winged helix DNA-binding domain"/>
    <property type="match status" value="1"/>
</dbReference>
<keyword evidence="6" id="KW-1185">Reference proteome</keyword>
<dbReference type="PANTHER" id="PTHR33164">
    <property type="entry name" value="TRANSCRIPTIONAL REGULATOR, MARR FAMILY"/>
    <property type="match status" value="1"/>
</dbReference>
<accession>A0A4Q2RAM6</accession>
<keyword evidence="3" id="KW-0804">Transcription</keyword>
<organism evidence="5 6">
    <name type="scientific">Lichenibacterium ramalinae</name>
    <dbReference type="NCBI Taxonomy" id="2316527"/>
    <lineage>
        <taxon>Bacteria</taxon>
        <taxon>Pseudomonadati</taxon>
        <taxon>Pseudomonadota</taxon>
        <taxon>Alphaproteobacteria</taxon>
        <taxon>Hyphomicrobiales</taxon>
        <taxon>Lichenihabitantaceae</taxon>
        <taxon>Lichenibacterium</taxon>
    </lineage>
</organism>
<dbReference type="InterPro" id="IPR036390">
    <property type="entry name" value="WH_DNA-bd_sf"/>
</dbReference>
<dbReference type="InterPro" id="IPR039422">
    <property type="entry name" value="MarR/SlyA-like"/>
</dbReference>
<proteinExistence type="predicted"/>
<dbReference type="InterPro" id="IPR000835">
    <property type="entry name" value="HTH_MarR-typ"/>
</dbReference>
<evidence type="ECO:0000256" key="1">
    <source>
        <dbReference type="ARBA" id="ARBA00023015"/>
    </source>
</evidence>
<dbReference type="PROSITE" id="PS50995">
    <property type="entry name" value="HTH_MARR_2"/>
    <property type="match status" value="1"/>
</dbReference>
<comment type="caution">
    <text evidence="5">The sequence shown here is derived from an EMBL/GenBank/DDBJ whole genome shotgun (WGS) entry which is preliminary data.</text>
</comment>